<proteinExistence type="predicted"/>
<dbReference type="STRING" id="67386.AQI95_19570"/>
<feature type="domain" description="Lantibiotic dehydratase N-terminal" evidence="2">
    <location>
        <begin position="103"/>
        <end position="394"/>
    </location>
</feature>
<dbReference type="InterPro" id="IPR006827">
    <property type="entry name" value="Lant_deHydtase_N"/>
</dbReference>
<comment type="caution">
    <text evidence="3">The sequence shown here is derived from an EMBL/GenBank/DDBJ whole genome shotgun (WGS) entry which is preliminary data.</text>
</comment>
<evidence type="ECO:0000313" key="4">
    <source>
        <dbReference type="Proteomes" id="UP000053127"/>
    </source>
</evidence>
<dbReference type="Pfam" id="PF04738">
    <property type="entry name" value="Lant_dehydr_N"/>
    <property type="match status" value="2"/>
</dbReference>
<sequence length="810" mass="89294">MTARDSTTTDSTATDSAATDGSATEAAAPISVGGWELWPSAMVRSAGFPAASVARLADPFLADLADRAADQPGAATAEGYARAWEQSGEHRSREIGAVARSDAFRLAVTWQNPRFWDNAVEPLLRQLATGRPGNTKQRTREQAVAAYWQRYCLKNESIGFFGPTAFAAIDPRRPGVTVRSGPRLVDDAVVHLERWPVEALARRLETAFDLGPWLCPRRSPLVRLDGDTVVLADGTAPAVDPLDALLLRLADGTATARQLARRLRSHSRGAALDEPAVYERLALLRRRRMLVWRLELPTSPTSEEELLAALDRIEDPAVREAAQAPVRALVDARADLQQVWDQPDRLRAELDRLEATHTALTGAPATRNDGLAYGGRTLAYLECRRDVTVGLGASFVDALRPLTLVLDSVRWLTWHIGEQLRPRLDAAYRRVQSRTAGTDEVDAAAFWTTCMTMFGAELRTVVDEALAEFHLRWRKVLPVPETARRVDVARTDVAAAVRELFDAPAAGWTQARTVCPDVMLAAPSARDVEAGRFTLVLGEVHAAMNSMDYLTMVPRHRDPSELTRALDATFPAPRLLPLLPPESRPHFTVRSHPALIRPTDRRIALAPQTPLPRHGHVLLGADARIRERDGSLRVVAPDGAEFTAVDLFGEVLKSLLLRTFDLFPVERHRPRITLDQVVISREGWRIPVRELDFAQLPDPAARFAAARAWARRHGLPRQVFVKAPGETKPVHVDFAAPVLVELLASSVRRVLRAAAPDAEPALKFVEMLPDTQQTWLPDAEGRTYTSEFRLAFCDPTGTAGLRFPSVLPSQ</sequence>
<name>A0A117Q2N9_9ACTN</name>
<dbReference type="AlphaFoldDB" id="A0A117Q2N9"/>
<evidence type="ECO:0000256" key="1">
    <source>
        <dbReference type="SAM" id="MobiDB-lite"/>
    </source>
</evidence>
<gene>
    <name evidence="3" type="ORF">AQI95_19570</name>
</gene>
<accession>A0A117Q2N9</accession>
<feature type="domain" description="Lantibiotic dehydratase N-terminal" evidence="2">
    <location>
        <begin position="666"/>
        <end position="743"/>
    </location>
</feature>
<protein>
    <recommendedName>
        <fullName evidence="2">Lantibiotic dehydratase N-terminal domain-containing protein</fullName>
    </recommendedName>
</protein>
<dbReference type="OrthoDB" id="8428173at2"/>
<dbReference type="Proteomes" id="UP000053127">
    <property type="component" value="Unassembled WGS sequence"/>
</dbReference>
<feature type="region of interest" description="Disordered" evidence="1">
    <location>
        <begin position="1"/>
        <end position="25"/>
    </location>
</feature>
<evidence type="ECO:0000259" key="2">
    <source>
        <dbReference type="Pfam" id="PF04738"/>
    </source>
</evidence>
<evidence type="ECO:0000313" key="3">
    <source>
        <dbReference type="EMBL" id="KUN04544.1"/>
    </source>
</evidence>
<reference evidence="3 4" key="1">
    <citation type="submission" date="2015-10" db="EMBL/GenBank/DDBJ databases">
        <title>Draft genome sequence of Streptomyces yokosukanensis DSM 40224, type strain for the species Streptomyces yokosukanensis.</title>
        <authorList>
            <person name="Ruckert C."/>
            <person name="Winkler A."/>
            <person name="Kalinowski J."/>
            <person name="Kampfer P."/>
            <person name="Glaeser S."/>
        </authorList>
    </citation>
    <scope>NUCLEOTIDE SEQUENCE [LARGE SCALE GENOMIC DNA]</scope>
    <source>
        <strain evidence="3 4">DSM 40224</strain>
    </source>
</reference>
<dbReference type="RefSeq" id="WP_079071340.1">
    <property type="nucleotide sequence ID" value="NZ_KQ948212.1"/>
</dbReference>
<dbReference type="EMBL" id="LMWN01000027">
    <property type="protein sequence ID" value="KUN04544.1"/>
    <property type="molecule type" value="Genomic_DNA"/>
</dbReference>
<keyword evidence="4" id="KW-1185">Reference proteome</keyword>
<organism evidence="3 4">
    <name type="scientific">Streptomyces yokosukanensis</name>
    <dbReference type="NCBI Taxonomy" id="67386"/>
    <lineage>
        <taxon>Bacteria</taxon>
        <taxon>Bacillati</taxon>
        <taxon>Actinomycetota</taxon>
        <taxon>Actinomycetes</taxon>
        <taxon>Kitasatosporales</taxon>
        <taxon>Streptomycetaceae</taxon>
        <taxon>Streptomyces</taxon>
    </lineage>
</organism>